<dbReference type="AlphaFoldDB" id="A0A448X3C0"/>
<dbReference type="OrthoDB" id="1730117at2759"/>
<reference evidence="2" key="1">
    <citation type="submission" date="2018-11" db="EMBL/GenBank/DDBJ databases">
        <authorList>
            <consortium name="Pathogen Informatics"/>
        </authorList>
    </citation>
    <scope>NUCLEOTIDE SEQUENCE</scope>
</reference>
<comment type="caution">
    <text evidence="2">The sequence shown here is derived from an EMBL/GenBank/DDBJ whole genome shotgun (WGS) entry which is preliminary data.</text>
</comment>
<dbReference type="EMBL" id="CAAALY010082939">
    <property type="protein sequence ID" value="VEL26815.1"/>
    <property type="molecule type" value="Genomic_DNA"/>
</dbReference>
<dbReference type="Proteomes" id="UP000784294">
    <property type="component" value="Unassembled WGS sequence"/>
</dbReference>
<protein>
    <submittedName>
        <fullName evidence="2">Uncharacterized protein</fullName>
    </submittedName>
</protein>
<evidence type="ECO:0000313" key="2">
    <source>
        <dbReference type="EMBL" id="VEL26815.1"/>
    </source>
</evidence>
<sequence length="77" mass="8492">MVGLKRHSSVSNDSSSFNFGPEDVPIFRWLAVILVAVGLFFTVIFHIAVRDSDLMDRNSIRINASPACNESATEGKH</sequence>
<keyword evidence="1" id="KW-0472">Membrane</keyword>
<feature type="transmembrane region" description="Helical" evidence="1">
    <location>
        <begin position="26"/>
        <end position="49"/>
    </location>
</feature>
<keyword evidence="1" id="KW-1133">Transmembrane helix</keyword>
<gene>
    <name evidence="2" type="ORF">PXEA_LOCUS20255</name>
</gene>
<evidence type="ECO:0000313" key="3">
    <source>
        <dbReference type="Proteomes" id="UP000784294"/>
    </source>
</evidence>
<proteinExistence type="predicted"/>
<organism evidence="2 3">
    <name type="scientific">Protopolystoma xenopodis</name>
    <dbReference type="NCBI Taxonomy" id="117903"/>
    <lineage>
        <taxon>Eukaryota</taxon>
        <taxon>Metazoa</taxon>
        <taxon>Spiralia</taxon>
        <taxon>Lophotrochozoa</taxon>
        <taxon>Platyhelminthes</taxon>
        <taxon>Monogenea</taxon>
        <taxon>Polyopisthocotylea</taxon>
        <taxon>Polystomatidea</taxon>
        <taxon>Polystomatidae</taxon>
        <taxon>Protopolystoma</taxon>
    </lineage>
</organism>
<evidence type="ECO:0000256" key="1">
    <source>
        <dbReference type="SAM" id="Phobius"/>
    </source>
</evidence>
<keyword evidence="3" id="KW-1185">Reference proteome</keyword>
<accession>A0A448X3C0</accession>
<name>A0A448X3C0_9PLAT</name>
<keyword evidence="1" id="KW-0812">Transmembrane</keyword>